<feature type="transmembrane region" description="Helical" evidence="9">
    <location>
        <begin position="403"/>
        <end position="420"/>
    </location>
</feature>
<feature type="region of interest" description="Disordered" evidence="8">
    <location>
        <begin position="244"/>
        <end position="281"/>
    </location>
</feature>
<evidence type="ECO:0000256" key="2">
    <source>
        <dbReference type="ARBA" id="ARBA00005887"/>
    </source>
</evidence>
<feature type="domain" description="Ammonium transporter AmtB-like" evidence="10">
    <location>
        <begin position="38"/>
        <end position="238"/>
    </location>
</feature>
<name>A0AA38VIV6_9PEZI</name>
<evidence type="ECO:0000313" key="11">
    <source>
        <dbReference type="EMBL" id="KAJ9144760.1"/>
    </source>
</evidence>
<evidence type="ECO:0000259" key="10">
    <source>
        <dbReference type="Pfam" id="PF00909"/>
    </source>
</evidence>
<comment type="caution">
    <text evidence="11">The sequence shown here is derived from an EMBL/GenBank/DDBJ whole genome shotgun (WGS) entry which is preliminary data.</text>
</comment>
<feature type="transmembrane region" description="Helical" evidence="9">
    <location>
        <begin position="362"/>
        <end position="382"/>
    </location>
</feature>
<dbReference type="InterPro" id="IPR029020">
    <property type="entry name" value="Ammonium/urea_transptr"/>
</dbReference>
<feature type="transmembrane region" description="Helical" evidence="9">
    <location>
        <begin position="70"/>
        <end position="88"/>
    </location>
</feature>
<keyword evidence="5 9" id="KW-1133">Transmembrane helix</keyword>
<feature type="transmembrane region" description="Helical" evidence="9">
    <location>
        <begin position="426"/>
        <end position="443"/>
    </location>
</feature>
<comment type="subcellular location">
    <subcellularLocation>
        <location evidence="1">Membrane</location>
        <topology evidence="1">Multi-pass membrane protein</topology>
    </subcellularLocation>
</comment>
<dbReference type="InterPro" id="IPR024041">
    <property type="entry name" value="NH4_transpt_AmtB-like_dom"/>
</dbReference>
<evidence type="ECO:0000256" key="4">
    <source>
        <dbReference type="ARBA" id="ARBA00022692"/>
    </source>
</evidence>
<dbReference type="AlphaFoldDB" id="A0AA38VIV6"/>
<proteinExistence type="inferred from homology"/>
<dbReference type="EMBL" id="JANBVN010000097">
    <property type="protein sequence ID" value="KAJ9144760.1"/>
    <property type="molecule type" value="Genomic_DNA"/>
</dbReference>
<keyword evidence="6 9" id="KW-0472">Membrane</keyword>
<comment type="similarity">
    <text evidence="2">Belongs to the ammonia transporter channel (TC 1.A.11.2) family.</text>
</comment>
<organism evidence="11 12">
    <name type="scientific">Coniochaeta hoffmannii</name>
    <dbReference type="NCBI Taxonomy" id="91930"/>
    <lineage>
        <taxon>Eukaryota</taxon>
        <taxon>Fungi</taxon>
        <taxon>Dikarya</taxon>
        <taxon>Ascomycota</taxon>
        <taxon>Pezizomycotina</taxon>
        <taxon>Sordariomycetes</taxon>
        <taxon>Sordariomycetidae</taxon>
        <taxon>Coniochaetales</taxon>
        <taxon>Coniochaetaceae</taxon>
        <taxon>Coniochaeta</taxon>
    </lineage>
</organism>
<dbReference type="PANTHER" id="PTHR43029">
    <property type="entry name" value="AMMONIUM TRANSPORTER MEP2"/>
    <property type="match status" value="1"/>
</dbReference>
<sequence length="543" mass="58465">MEKFVIDVAPPPPLADVPATLDDLRKHPELYYQGADIVWMLISSGLVFQMVPAMCLFYSGATSRRASLKLFRLPLLTAAVVGFQWYLWGYTLAFTPAVTPEPLPGASWYGWDSRGAALHDSVARPVGSAGPKIPEAVYEFYESMFASFTAALVCGGAVRDDPDNKFPSSDIPAGRFLIFISLWSLLVYNPVARWTWHWAGWSNQLGVMDFAGGTAVHITSGTTVLAFYIFYALQTGRIRLTRPRPVSASNSNQPPPGPPQGASIVVSNKQPEGGDTAISGSNSIISSIHSEHEAIPTENPHGDNVPDLEQGSHGAPTADEAPHNVNNMVLGTALLWIGWFGFNGGSALGGNLRAASACVSTHVAACSGGTTMLLVFWCSNYVDGLVKKQIKGTEGSDARNPSVTHFCDGVVIALVAITPGAGFVPIWSSAIFGIVSTIVVFFFKWLTRKWLYDEPLYVFAIHAGGGMIGMILTGAFADPDVVGLDGYSTIPDPHRSRARRVGYQFADALAGFTYTFCMTMLILYGLKAFRSLLRPNNSAVMPP</sequence>
<gene>
    <name evidence="11" type="ORF">NKR19_g6376</name>
</gene>
<dbReference type="SUPFAM" id="SSF111352">
    <property type="entry name" value="Ammonium transporter"/>
    <property type="match status" value="2"/>
</dbReference>
<feature type="transmembrane region" description="Helical" evidence="9">
    <location>
        <begin position="171"/>
        <end position="191"/>
    </location>
</feature>
<feature type="transmembrane region" description="Helical" evidence="9">
    <location>
        <begin position="211"/>
        <end position="233"/>
    </location>
</feature>
<reference evidence="11" key="1">
    <citation type="submission" date="2022-07" db="EMBL/GenBank/DDBJ databases">
        <title>Fungi with potential for degradation of polypropylene.</title>
        <authorList>
            <person name="Gostincar C."/>
        </authorList>
    </citation>
    <scope>NUCLEOTIDE SEQUENCE</scope>
    <source>
        <strain evidence="11">EXF-13287</strain>
    </source>
</reference>
<dbReference type="Gene3D" id="1.10.3430.10">
    <property type="entry name" value="Ammonium transporter AmtB like domains"/>
    <property type="match status" value="1"/>
</dbReference>
<feature type="region of interest" description="Disordered" evidence="8">
    <location>
        <begin position="294"/>
        <end position="315"/>
    </location>
</feature>
<dbReference type="GO" id="GO:0008519">
    <property type="term" value="F:ammonium channel activity"/>
    <property type="evidence" value="ECO:0007669"/>
    <property type="project" value="InterPro"/>
</dbReference>
<evidence type="ECO:0000256" key="3">
    <source>
        <dbReference type="ARBA" id="ARBA00022448"/>
    </source>
</evidence>
<feature type="transmembrane region" description="Helical" evidence="9">
    <location>
        <begin position="140"/>
        <end position="159"/>
    </location>
</feature>
<evidence type="ECO:0000256" key="6">
    <source>
        <dbReference type="ARBA" id="ARBA00023136"/>
    </source>
</evidence>
<feature type="transmembrane region" description="Helical" evidence="9">
    <location>
        <begin position="455"/>
        <end position="477"/>
    </location>
</feature>
<keyword evidence="12" id="KW-1185">Reference proteome</keyword>
<feature type="transmembrane region" description="Helical" evidence="9">
    <location>
        <begin position="325"/>
        <end position="342"/>
    </location>
</feature>
<feature type="transmembrane region" description="Helical" evidence="9">
    <location>
        <begin position="505"/>
        <end position="526"/>
    </location>
</feature>
<evidence type="ECO:0000313" key="12">
    <source>
        <dbReference type="Proteomes" id="UP001174691"/>
    </source>
</evidence>
<evidence type="ECO:0000256" key="7">
    <source>
        <dbReference type="ARBA" id="ARBA00023177"/>
    </source>
</evidence>
<dbReference type="InterPro" id="IPR001905">
    <property type="entry name" value="Ammonium_transpt"/>
</dbReference>
<feature type="domain" description="Ammonium transporter AmtB-like" evidence="10">
    <location>
        <begin position="321"/>
        <end position="533"/>
    </location>
</feature>
<dbReference type="PANTHER" id="PTHR43029:SF10">
    <property type="entry name" value="AMMONIUM TRANSPORTER MEP2"/>
    <property type="match status" value="1"/>
</dbReference>
<evidence type="ECO:0000256" key="8">
    <source>
        <dbReference type="SAM" id="MobiDB-lite"/>
    </source>
</evidence>
<evidence type="ECO:0000256" key="9">
    <source>
        <dbReference type="SAM" id="Phobius"/>
    </source>
</evidence>
<dbReference type="Proteomes" id="UP001174691">
    <property type="component" value="Unassembled WGS sequence"/>
</dbReference>
<keyword evidence="4 9" id="KW-0812">Transmembrane</keyword>
<evidence type="ECO:0000256" key="1">
    <source>
        <dbReference type="ARBA" id="ARBA00004141"/>
    </source>
</evidence>
<accession>A0AA38VIV6</accession>
<keyword evidence="3" id="KW-0813">Transport</keyword>
<dbReference type="Pfam" id="PF00909">
    <property type="entry name" value="Ammonium_transp"/>
    <property type="match status" value="2"/>
</dbReference>
<evidence type="ECO:0000256" key="5">
    <source>
        <dbReference type="ARBA" id="ARBA00022989"/>
    </source>
</evidence>
<keyword evidence="7" id="KW-0924">Ammonia transport</keyword>
<dbReference type="GO" id="GO:0005886">
    <property type="term" value="C:plasma membrane"/>
    <property type="evidence" value="ECO:0007669"/>
    <property type="project" value="TreeGrafter"/>
</dbReference>
<protein>
    <submittedName>
        <fullName evidence="11">Rh-like protein/ammonium transporter</fullName>
    </submittedName>
</protein>
<feature type="transmembrane region" description="Helical" evidence="9">
    <location>
        <begin position="37"/>
        <end position="58"/>
    </location>
</feature>